<name>A0A2H5MWP6_CITUN</name>
<comment type="caution">
    <text evidence="6">The sequence shown here is derived from an EMBL/GenBank/DDBJ whole genome shotgun (WGS) entry which is preliminary data.</text>
</comment>
<evidence type="ECO:0000313" key="6">
    <source>
        <dbReference type="EMBL" id="GAY31775.1"/>
    </source>
</evidence>
<keyword evidence="4" id="KW-0732">Signal</keyword>
<reference evidence="6 7" key="1">
    <citation type="journal article" date="2017" name="Front. Genet.">
        <title>Draft sequencing of the heterozygous diploid genome of Satsuma (Citrus unshiu Marc.) using a hybrid assembly approach.</title>
        <authorList>
            <person name="Shimizu T."/>
            <person name="Tanizawa Y."/>
            <person name="Mochizuki T."/>
            <person name="Nagasaki H."/>
            <person name="Yoshioka T."/>
            <person name="Toyoda A."/>
            <person name="Fujiyama A."/>
            <person name="Kaminuma E."/>
            <person name="Nakamura Y."/>
        </authorList>
    </citation>
    <scope>NUCLEOTIDE SEQUENCE [LARGE SCALE GENOMIC DNA]</scope>
    <source>
        <strain evidence="7">cv. Miyagawa wase</strain>
    </source>
</reference>
<dbReference type="PANTHER" id="PTHR31225">
    <property type="entry name" value="OS04G0344100 PROTEIN-RELATED"/>
    <property type="match status" value="1"/>
</dbReference>
<evidence type="ECO:0000256" key="3">
    <source>
        <dbReference type="ARBA" id="ARBA00023239"/>
    </source>
</evidence>
<dbReference type="InterPro" id="IPR005630">
    <property type="entry name" value="Terpene_synthase_metal-bd"/>
</dbReference>
<evidence type="ECO:0000313" key="7">
    <source>
        <dbReference type="Proteomes" id="UP000236630"/>
    </source>
</evidence>
<organism evidence="6 7">
    <name type="scientific">Citrus unshiu</name>
    <name type="common">Satsuma mandarin</name>
    <name type="synonym">Citrus nobilis var. unshiu</name>
    <dbReference type="NCBI Taxonomy" id="55188"/>
    <lineage>
        <taxon>Eukaryota</taxon>
        <taxon>Viridiplantae</taxon>
        <taxon>Streptophyta</taxon>
        <taxon>Embryophyta</taxon>
        <taxon>Tracheophyta</taxon>
        <taxon>Spermatophyta</taxon>
        <taxon>Magnoliopsida</taxon>
        <taxon>eudicotyledons</taxon>
        <taxon>Gunneridae</taxon>
        <taxon>Pentapetalae</taxon>
        <taxon>rosids</taxon>
        <taxon>malvids</taxon>
        <taxon>Sapindales</taxon>
        <taxon>Rutaceae</taxon>
        <taxon>Aurantioideae</taxon>
        <taxon>Citrus</taxon>
    </lineage>
</organism>
<evidence type="ECO:0000256" key="1">
    <source>
        <dbReference type="ARBA" id="ARBA00001946"/>
    </source>
</evidence>
<dbReference type="GO" id="GO:0010333">
    <property type="term" value="F:terpene synthase activity"/>
    <property type="evidence" value="ECO:0007669"/>
    <property type="project" value="InterPro"/>
</dbReference>
<feature type="domain" description="Terpene synthase metal-binding" evidence="5">
    <location>
        <begin position="18"/>
        <end position="102"/>
    </location>
</feature>
<sequence length="163" mass="18853">MAFNLALITIKVIIFVYQVKKVVQAYFEEAKWCSEGYFPKVEEYMQVSLVTTCYHMLATASFLGMGKIADKQAFEWISNYPKIVKASQVICRLMDDIVSHEVQYILILMHGFLKPTEVAMPLLERILNLARVMDVIYKDDDGYTNSYVIKDYITTLLEKPVPF</sequence>
<keyword evidence="2" id="KW-0479">Metal-binding</keyword>
<evidence type="ECO:0000256" key="4">
    <source>
        <dbReference type="SAM" id="SignalP"/>
    </source>
</evidence>
<dbReference type="AlphaFoldDB" id="A0A2H5MWP6"/>
<dbReference type="PANTHER" id="PTHR31225:SF221">
    <property type="entry name" value="(-)-GERMACRENE D SYNTHASE"/>
    <property type="match status" value="1"/>
</dbReference>
<keyword evidence="3" id="KW-0456">Lyase</keyword>
<feature type="chain" id="PRO_5014137164" description="Terpene synthase metal-binding domain-containing protein" evidence="4">
    <location>
        <begin position="26"/>
        <end position="163"/>
    </location>
</feature>
<dbReference type="STRING" id="55188.A0A2H5MWP6"/>
<dbReference type="EMBL" id="BDQV01003835">
    <property type="protein sequence ID" value="GAY31775.1"/>
    <property type="molecule type" value="Genomic_DNA"/>
</dbReference>
<evidence type="ECO:0000259" key="5">
    <source>
        <dbReference type="Pfam" id="PF03936"/>
    </source>
</evidence>
<gene>
    <name evidence="6" type="ORF">CUMW_283550</name>
</gene>
<keyword evidence="7" id="KW-1185">Reference proteome</keyword>
<dbReference type="Gene3D" id="1.10.600.10">
    <property type="entry name" value="Farnesyl Diphosphate Synthase"/>
    <property type="match status" value="2"/>
</dbReference>
<dbReference type="Proteomes" id="UP000236630">
    <property type="component" value="Unassembled WGS sequence"/>
</dbReference>
<evidence type="ECO:0000256" key="2">
    <source>
        <dbReference type="ARBA" id="ARBA00022723"/>
    </source>
</evidence>
<dbReference type="SUPFAM" id="SSF48576">
    <property type="entry name" value="Terpenoid synthases"/>
    <property type="match status" value="1"/>
</dbReference>
<dbReference type="GO" id="GO:0016114">
    <property type="term" value="P:terpenoid biosynthetic process"/>
    <property type="evidence" value="ECO:0007669"/>
    <property type="project" value="InterPro"/>
</dbReference>
<comment type="cofactor">
    <cofactor evidence="1">
        <name>Mg(2+)</name>
        <dbReference type="ChEBI" id="CHEBI:18420"/>
    </cofactor>
</comment>
<dbReference type="InterPro" id="IPR050148">
    <property type="entry name" value="Terpene_synthase-like"/>
</dbReference>
<proteinExistence type="predicted"/>
<dbReference type="Pfam" id="PF03936">
    <property type="entry name" value="Terpene_synth_C"/>
    <property type="match status" value="1"/>
</dbReference>
<dbReference type="InterPro" id="IPR008949">
    <property type="entry name" value="Isoprenoid_synthase_dom_sf"/>
</dbReference>
<protein>
    <recommendedName>
        <fullName evidence="5">Terpene synthase metal-binding domain-containing protein</fullName>
    </recommendedName>
</protein>
<dbReference type="GO" id="GO:0000287">
    <property type="term" value="F:magnesium ion binding"/>
    <property type="evidence" value="ECO:0007669"/>
    <property type="project" value="InterPro"/>
</dbReference>
<accession>A0A2H5MWP6</accession>
<feature type="signal peptide" evidence="4">
    <location>
        <begin position="1"/>
        <end position="25"/>
    </location>
</feature>